<accession>A0A0R3WQH4</accession>
<proteinExistence type="predicted"/>
<dbReference type="OrthoDB" id="6225202at2759"/>
<sequence>MDDSVNDCLSSMQERLFGFYKEGKLTDITWAVGAEGCETEYISAHSSVCALSGRLKELMLAHSNDQLKSCIRVPPSLTLIPSDFRCVLHLAYTGTFAEGHSFEQCLRLCELFEMPLGIDACLSGLKNLLTELLIRPSIDSETQNGLRDFFINSINDSKMKSVHPIILNFFRMHPLIFDSKLIPSIANSSLFIAEPCLSKVPVEWVIELLKKGKLWMQHPDGFVYFGGKYMSEAAQFVERLCTAHNMEPLEVQIARTRSMLAPLRVSTFVSPPFGYHSTYAYGYNYSELEGRHRTHDNYPPNEWKIAALTGYITRNWDGRQVLAGLDITYRNFETGNEEVVEWEHQNEEHYTVQTVFVPEDDVIIGFEINCGWLIDRVTFTTRKGVRLNQLGTSDGGNRTVFDGSSLARVNAGEWSDDEQTERSDRDDVIVSLHGISYKEILSRRQLLWNKVVFHFASIDRSLVETLNPEHGPIMHQILKDKQFLL</sequence>
<protein>
    <submittedName>
        <fullName evidence="4">BTB domain-containing protein</fullName>
    </submittedName>
</protein>
<reference evidence="4" key="1">
    <citation type="submission" date="2017-02" db="UniProtKB">
        <authorList>
            <consortium name="WormBaseParasite"/>
        </authorList>
    </citation>
    <scope>IDENTIFICATION</scope>
</reference>
<dbReference type="EMBL" id="UYWX01001788">
    <property type="protein sequence ID" value="VDM21714.1"/>
    <property type="molecule type" value="Genomic_DNA"/>
</dbReference>
<keyword evidence="3" id="KW-1185">Reference proteome</keyword>
<evidence type="ECO:0000259" key="1">
    <source>
        <dbReference type="Pfam" id="PF00651"/>
    </source>
</evidence>
<name>A0A0R3WQH4_HYDTA</name>
<evidence type="ECO:0000313" key="2">
    <source>
        <dbReference type="EMBL" id="VDM21714.1"/>
    </source>
</evidence>
<dbReference type="SUPFAM" id="SSF54695">
    <property type="entry name" value="POZ domain"/>
    <property type="match status" value="1"/>
</dbReference>
<dbReference type="Proteomes" id="UP000274429">
    <property type="component" value="Unassembled WGS sequence"/>
</dbReference>
<dbReference type="InterPro" id="IPR011333">
    <property type="entry name" value="SKP1/BTB/POZ_sf"/>
</dbReference>
<reference evidence="2 3" key="2">
    <citation type="submission" date="2018-11" db="EMBL/GenBank/DDBJ databases">
        <authorList>
            <consortium name="Pathogen Informatics"/>
        </authorList>
    </citation>
    <scope>NUCLEOTIDE SEQUENCE [LARGE SCALE GENOMIC DNA]</scope>
</reference>
<dbReference type="Gene3D" id="3.30.710.10">
    <property type="entry name" value="Potassium Channel Kv1.1, Chain A"/>
    <property type="match status" value="1"/>
</dbReference>
<feature type="domain" description="BTB" evidence="1">
    <location>
        <begin position="19"/>
        <end position="126"/>
    </location>
</feature>
<dbReference type="SUPFAM" id="SSF51101">
    <property type="entry name" value="Mannose-binding lectins"/>
    <property type="match status" value="1"/>
</dbReference>
<dbReference type="InterPro" id="IPR000210">
    <property type="entry name" value="BTB/POZ_dom"/>
</dbReference>
<dbReference type="Pfam" id="PF00651">
    <property type="entry name" value="BTB"/>
    <property type="match status" value="1"/>
</dbReference>
<evidence type="ECO:0000313" key="3">
    <source>
        <dbReference type="Proteomes" id="UP000274429"/>
    </source>
</evidence>
<evidence type="ECO:0000313" key="4">
    <source>
        <dbReference type="WBParaSite" id="TTAC_0000301401-mRNA-1"/>
    </source>
</evidence>
<dbReference type="WBParaSite" id="TTAC_0000301401-mRNA-1">
    <property type="protein sequence ID" value="TTAC_0000301401-mRNA-1"/>
    <property type="gene ID" value="TTAC_0000301401"/>
</dbReference>
<gene>
    <name evidence="2" type="ORF">TTAC_LOCUS2999</name>
</gene>
<dbReference type="AlphaFoldDB" id="A0A0R3WQH4"/>
<organism evidence="4">
    <name type="scientific">Hydatigena taeniaeformis</name>
    <name type="common">Feline tapeworm</name>
    <name type="synonym">Taenia taeniaeformis</name>
    <dbReference type="NCBI Taxonomy" id="6205"/>
    <lineage>
        <taxon>Eukaryota</taxon>
        <taxon>Metazoa</taxon>
        <taxon>Spiralia</taxon>
        <taxon>Lophotrochozoa</taxon>
        <taxon>Platyhelminthes</taxon>
        <taxon>Cestoda</taxon>
        <taxon>Eucestoda</taxon>
        <taxon>Cyclophyllidea</taxon>
        <taxon>Taeniidae</taxon>
        <taxon>Hydatigera</taxon>
    </lineage>
</organism>
<dbReference type="InterPro" id="IPR036404">
    <property type="entry name" value="Jacalin-like_lectin_dom_sf"/>
</dbReference>